<comment type="caution">
    <text evidence="3">The sequence shown here is derived from an EMBL/GenBank/DDBJ whole genome shotgun (WGS) entry which is preliminary data.</text>
</comment>
<evidence type="ECO:0000259" key="2">
    <source>
        <dbReference type="Pfam" id="PF04754"/>
    </source>
</evidence>
<dbReference type="InterPro" id="IPR051699">
    <property type="entry name" value="Rpn/YhgA-like_nuclease"/>
</dbReference>
<reference evidence="3 4" key="1">
    <citation type="submission" date="2024-10" db="EMBL/GenBank/DDBJ databases">
        <title>The Natural Products Discovery Center: Release of the First 8490 Sequenced Strains for Exploring Actinobacteria Biosynthetic Diversity.</title>
        <authorList>
            <person name="Kalkreuter E."/>
            <person name="Kautsar S.A."/>
            <person name="Yang D."/>
            <person name="Bader C.D."/>
            <person name="Teijaro C.N."/>
            <person name="Fluegel L."/>
            <person name="Davis C.M."/>
            <person name="Simpson J.R."/>
            <person name="Lauterbach L."/>
            <person name="Steele A.D."/>
            <person name="Gui C."/>
            <person name="Meng S."/>
            <person name="Li G."/>
            <person name="Viehrig K."/>
            <person name="Ye F."/>
            <person name="Su P."/>
            <person name="Kiefer A.F."/>
            <person name="Nichols A."/>
            <person name="Cepeda A.J."/>
            <person name="Yan W."/>
            <person name="Fan B."/>
            <person name="Jiang Y."/>
            <person name="Adhikari A."/>
            <person name="Zheng C.-J."/>
            <person name="Schuster L."/>
            <person name="Cowan T.M."/>
            <person name="Smanski M.J."/>
            <person name="Chevrette M.G."/>
            <person name="De Carvalho L.P.S."/>
            <person name="Shen B."/>
        </authorList>
    </citation>
    <scope>NUCLEOTIDE SEQUENCE [LARGE SCALE GENOMIC DNA]</scope>
    <source>
        <strain evidence="3 4">NPDC002593</strain>
    </source>
</reference>
<evidence type="ECO:0000313" key="4">
    <source>
        <dbReference type="Proteomes" id="UP001601992"/>
    </source>
</evidence>
<proteinExistence type="inferred from homology"/>
<sequence length="316" mass="35410">MGTIPSNPHDAFFRHVFTRPADAASELRAVLPEKIVAAVNWNTLTVCKDSFVSPELRDRRSDVLFQARIDGHDGYIHVLVEHQSRVDDFMALRMLEYTINIWNHHLQTHQEAKRLPVVIPLVIYASRTNTRWNAALDIADLLDTGPVPDAFADCLPHFRYQVDDLTTTDPPTLLRRPLTPMIGIMFVLQKEAPGSTTLDEVLSLILTPLTAMFEGPHGINDLNAVLKYIIKMADTPFTRMKPIIDRLGPAAQEATMTTGDMLRAEGRAATLLDQLTTKFGGTSESVRRTVREATLPDLETWSRRILTADTIDAVFS</sequence>
<dbReference type="EMBL" id="JBIAQY010000005">
    <property type="protein sequence ID" value="MFF3569661.1"/>
    <property type="molecule type" value="Genomic_DNA"/>
</dbReference>
<name>A0ABW6S3B6_9NOCA</name>
<dbReference type="Proteomes" id="UP001601992">
    <property type="component" value="Unassembled WGS sequence"/>
</dbReference>
<dbReference type="PANTHER" id="PTHR34611">
    <property type="match status" value="1"/>
</dbReference>
<evidence type="ECO:0000313" key="3">
    <source>
        <dbReference type="EMBL" id="MFF3569661.1"/>
    </source>
</evidence>
<dbReference type="RefSeq" id="WP_040818992.1">
    <property type="nucleotide sequence ID" value="NZ_JBIAQY010000005.1"/>
</dbReference>
<gene>
    <name evidence="3" type="ORF">ACFYXQ_17970</name>
</gene>
<organism evidence="3 4">
    <name type="scientific">Nocardia jiangxiensis</name>
    <dbReference type="NCBI Taxonomy" id="282685"/>
    <lineage>
        <taxon>Bacteria</taxon>
        <taxon>Bacillati</taxon>
        <taxon>Actinomycetota</taxon>
        <taxon>Actinomycetes</taxon>
        <taxon>Mycobacteriales</taxon>
        <taxon>Nocardiaceae</taxon>
        <taxon>Nocardia</taxon>
    </lineage>
</organism>
<evidence type="ECO:0000256" key="1">
    <source>
        <dbReference type="ARBA" id="ARBA00009787"/>
    </source>
</evidence>
<comment type="similarity">
    <text evidence="1">Belongs to the Rpn/YhgA-like nuclease family.</text>
</comment>
<dbReference type="InterPro" id="IPR010106">
    <property type="entry name" value="RpnA"/>
</dbReference>
<dbReference type="NCBIfam" id="TIGR01784">
    <property type="entry name" value="T_den_put_tspse"/>
    <property type="match status" value="1"/>
</dbReference>
<protein>
    <submittedName>
        <fullName evidence="3">Rpn family recombination-promoting nuclease/putative transposase</fullName>
    </submittedName>
</protein>
<keyword evidence="4" id="KW-1185">Reference proteome</keyword>
<dbReference type="InterPro" id="IPR006842">
    <property type="entry name" value="Transposase_31"/>
</dbReference>
<dbReference type="PANTHER" id="PTHR34611:SF2">
    <property type="entry name" value="INACTIVE RECOMBINATION-PROMOTING NUCLEASE-LIKE PROTEIN RPNE-RELATED"/>
    <property type="match status" value="1"/>
</dbReference>
<dbReference type="Pfam" id="PF04754">
    <property type="entry name" value="Transposase_31"/>
    <property type="match status" value="1"/>
</dbReference>
<feature type="domain" description="Transposase (putative) YhgA-like" evidence="2">
    <location>
        <begin position="7"/>
        <end position="201"/>
    </location>
</feature>
<accession>A0ABW6S3B6</accession>